<dbReference type="STRING" id="1166340.SAMN05192583_2125"/>
<dbReference type="AlphaFoldDB" id="A0A1H8EC27"/>
<evidence type="ECO:0008006" key="3">
    <source>
        <dbReference type="Google" id="ProtNLM"/>
    </source>
</evidence>
<evidence type="ECO:0000313" key="2">
    <source>
        <dbReference type="Proteomes" id="UP000199206"/>
    </source>
</evidence>
<proteinExistence type="predicted"/>
<organism evidence="1 2">
    <name type="scientific">Sphingomonas gellani</name>
    <dbReference type="NCBI Taxonomy" id="1166340"/>
    <lineage>
        <taxon>Bacteria</taxon>
        <taxon>Pseudomonadati</taxon>
        <taxon>Pseudomonadota</taxon>
        <taxon>Alphaproteobacteria</taxon>
        <taxon>Sphingomonadales</taxon>
        <taxon>Sphingomonadaceae</taxon>
        <taxon>Sphingomonas</taxon>
    </lineage>
</organism>
<protein>
    <recommendedName>
        <fullName evidence="3">DUF4238 domain-containing protein</fullName>
    </recommendedName>
</protein>
<dbReference type="OrthoDB" id="5918636at2"/>
<sequence>MNSSNPPVKHHYIPKFLLAQWAVNEGKLWRYLQPIPGKMVTKLVAPAEIGYEEHLYATPGLPPEQTQQIEQLFMSPLDSLAADAHQLLLAGKVQNMPQRERSAWSRFIMSQWFRTPDSLRYFKEAMRLALTVRDDALNARYAELRQEGYPESLEAIVEMMGPEFVEQTAMGLLRKMSDDPKNGLRLNNMVWAVIETSGGREFLISDAALHQGNSGIFSAQGYATLPIAPRKLFVAASSPTTVQQIRALARNDLVSRNNRAVVRRASIFVGATDLSQKPWIEENFGQEENDTLIKGLVEKYRTTFAETGVSA</sequence>
<dbReference type="RefSeq" id="WP_093665695.1">
    <property type="nucleotide sequence ID" value="NZ_FOCF01000005.1"/>
</dbReference>
<reference evidence="2" key="1">
    <citation type="submission" date="2016-10" db="EMBL/GenBank/DDBJ databases">
        <authorList>
            <person name="Varghese N."/>
            <person name="Submissions S."/>
        </authorList>
    </citation>
    <scope>NUCLEOTIDE SEQUENCE [LARGE SCALE GENOMIC DNA]</scope>
    <source>
        <strain evidence="2">S6-262</strain>
    </source>
</reference>
<keyword evidence="2" id="KW-1185">Reference proteome</keyword>
<name>A0A1H8EC27_9SPHN</name>
<dbReference type="Pfam" id="PF14022">
    <property type="entry name" value="DUF4238"/>
    <property type="match status" value="1"/>
</dbReference>
<dbReference type="InterPro" id="IPR025332">
    <property type="entry name" value="DUF4238"/>
</dbReference>
<dbReference type="Proteomes" id="UP000199206">
    <property type="component" value="Unassembled WGS sequence"/>
</dbReference>
<accession>A0A1H8EC27</accession>
<gene>
    <name evidence="1" type="ORF">SAMN05192583_2125</name>
</gene>
<dbReference type="EMBL" id="FOCF01000005">
    <property type="protein sequence ID" value="SEN17025.1"/>
    <property type="molecule type" value="Genomic_DNA"/>
</dbReference>
<evidence type="ECO:0000313" key="1">
    <source>
        <dbReference type="EMBL" id="SEN17025.1"/>
    </source>
</evidence>